<dbReference type="RefSeq" id="WP_284874973.1">
    <property type="nucleotide sequence ID" value="NZ_CP126970.1"/>
</dbReference>
<dbReference type="Gene3D" id="3.30.70.1060">
    <property type="entry name" value="Dimeric alpha+beta barrel"/>
    <property type="match status" value="1"/>
</dbReference>
<organism evidence="2 3">
    <name type="scientific">Corynebacterium suedekumii</name>
    <dbReference type="NCBI Taxonomy" id="3049801"/>
    <lineage>
        <taxon>Bacteria</taxon>
        <taxon>Bacillati</taxon>
        <taxon>Actinomycetota</taxon>
        <taxon>Actinomycetes</taxon>
        <taxon>Mycobacteriales</taxon>
        <taxon>Corynebacteriaceae</taxon>
        <taxon>Corynebacterium</taxon>
    </lineage>
</organism>
<evidence type="ECO:0000313" key="3">
    <source>
        <dbReference type="Proteomes" id="UP001238805"/>
    </source>
</evidence>
<dbReference type="Pfam" id="PF02426">
    <property type="entry name" value="MIase"/>
    <property type="match status" value="1"/>
</dbReference>
<dbReference type="SUPFAM" id="SSF54909">
    <property type="entry name" value="Dimeric alpha+beta barrel"/>
    <property type="match status" value="1"/>
</dbReference>
<dbReference type="Proteomes" id="UP001238805">
    <property type="component" value="Chromosome"/>
</dbReference>
<reference evidence="2 3" key="1">
    <citation type="submission" date="2023-05" db="EMBL/GenBank/DDBJ databases">
        <title>Corynebacterium suedekumii sp. nov. and Corynebacterium breve sp. nov. isolated from raw cow's milk.</title>
        <authorList>
            <person name="Baer M.K."/>
            <person name="Mehl L."/>
            <person name="Hellmuth R."/>
            <person name="Marke G."/>
            <person name="Lipski A."/>
        </authorList>
    </citation>
    <scope>NUCLEOTIDE SEQUENCE [LARGE SCALE GENOMIC DNA]</scope>
    <source>
        <strain evidence="2 3">LM112</strain>
    </source>
</reference>
<gene>
    <name evidence="2" type="ORF">QP029_00445</name>
</gene>
<keyword evidence="3" id="KW-1185">Reference proteome</keyword>
<protein>
    <recommendedName>
        <fullName evidence="1">Muconolactone isomerase domain-containing protein</fullName>
    </recommendedName>
</protein>
<name>A0ABY8VQA8_9CORY</name>
<sequence length="80" mass="8937">MWLIRLDAHLPGDMDPEVRADLIQRSTDLVATWPDASIWRGIGHWTIVSLVDTDDPHGLVSALPVARWCAVQIEPLVSLK</sequence>
<proteinExistence type="predicted"/>
<evidence type="ECO:0000313" key="2">
    <source>
        <dbReference type="EMBL" id="WIM70383.1"/>
    </source>
</evidence>
<dbReference type="InterPro" id="IPR026029">
    <property type="entry name" value="MLI_dom"/>
</dbReference>
<accession>A0ABY8VQA8</accession>
<evidence type="ECO:0000259" key="1">
    <source>
        <dbReference type="Pfam" id="PF02426"/>
    </source>
</evidence>
<dbReference type="EMBL" id="CP126970">
    <property type="protein sequence ID" value="WIM70383.1"/>
    <property type="molecule type" value="Genomic_DNA"/>
</dbReference>
<dbReference type="InterPro" id="IPR011008">
    <property type="entry name" value="Dimeric_a/b-barrel"/>
</dbReference>
<feature type="domain" description="Muconolactone isomerase" evidence="1">
    <location>
        <begin position="2"/>
        <end position="77"/>
    </location>
</feature>